<keyword evidence="1" id="KW-0614">Plasmid</keyword>
<evidence type="ECO:0000313" key="2">
    <source>
        <dbReference type="Proteomes" id="UP001056937"/>
    </source>
</evidence>
<proteinExistence type="predicted"/>
<organism evidence="1 2">
    <name type="scientific">Sphingomonas morindae</name>
    <dbReference type="NCBI Taxonomy" id="1541170"/>
    <lineage>
        <taxon>Bacteria</taxon>
        <taxon>Pseudomonadati</taxon>
        <taxon>Pseudomonadota</taxon>
        <taxon>Alphaproteobacteria</taxon>
        <taxon>Sphingomonadales</taxon>
        <taxon>Sphingomonadaceae</taxon>
        <taxon>Sphingomonas</taxon>
    </lineage>
</organism>
<geneLocation type="plasmid" evidence="1 2">
    <name>p1</name>
</geneLocation>
<keyword evidence="2" id="KW-1185">Reference proteome</keyword>
<accession>A0ABY4XE26</accession>
<dbReference type="RefSeq" id="WP_252168992.1">
    <property type="nucleotide sequence ID" value="NZ_CP084932.1"/>
</dbReference>
<protein>
    <submittedName>
        <fullName evidence="1">Uncharacterized protein</fullName>
    </submittedName>
</protein>
<dbReference type="EMBL" id="CP084932">
    <property type="protein sequence ID" value="USI75180.1"/>
    <property type="molecule type" value="Genomic_DNA"/>
</dbReference>
<evidence type="ECO:0000313" key="1">
    <source>
        <dbReference type="EMBL" id="USI75180.1"/>
    </source>
</evidence>
<dbReference type="Proteomes" id="UP001056937">
    <property type="component" value="Plasmid p1"/>
</dbReference>
<sequence length="143" mass="15507">MPLTELEILALRIGYDEAFRPGWEDSLSSILAASPSFFIRLLSTLAWLTGTPRVLPLANERLDMLRLLASALRRGDHRVGELMDRLLALGISRTALDAAIDQVTLAVRGGATSLRAEVRIRGTTGDPSTSAQDALVECTSVDF</sequence>
<name>A0ABY4XE26_9SPHN</name>
<reference evidence="1" key="1">
    <citation type="journal article" date="2022" name="Toxins">
        <title>Genomic Analysis of Sphingopyxis sp. USTB-05 for Biodegrading Cyanobacterial Hepatotoxins.</title>
        <authorList>
            <person name="Liu C."/>
            <person name="Xu Q."/>
            <person name="Zhao Z."/>
            <person name="Zhang H."/>
            <person name="Liu X."/>
            <person name="Yin C."/>
            <person name="Liu Y."/>
            <person name="Yan H."/>
        </authorList>
    </citation>
    <scope>NUCLEOTIDE SEQUENCE</scope>
    <source>
        <strain evidence="1">NBD5</strain>
    </source>
</reference>
<gene>
    <name evidence="1" type="ORF">LHA26_19270</name>
</gene>